<reference evidence="2 3" key="1">
    <citation type="submission" date="2020-08" db="EMBL/GenBank/DDBJ databases">
        <title>Genomic Encyclopedia of Type Strains, Phase IV (KMG-IV): sequencing the most valuable type-strain genomes for metagenomic binning, comparative biology and taxonomic classification.</title>
        <authorList>
            <person name="Goeker M."/>
        </authorList>
    </citation>
    <scope>NUCLEOTIDE SEQUENCE [LARGE SCALE GENOMIC DNA]</scope>
    <source>
        <strain evidence="2 3">DSM 12252</strain>
    </source>
</reference>
<keyword evidence="3" id="KW-1185">Reference proteome</keyword>
<protein>
    <recommendedName>
        <fullName evidence="4">Lipoprotein</fullName>
    </recommendedName>
</protein>
<proteinExistence type="predicted"/>
<sequence>MKPRLLLLSLLLPLLMPSCATRLVCNSSAPRLPRKHAPTPKDGSEEARVASYITGCTEDGFTLSSVDHIRHIPQCGMDLFATFLTLGLIPHTWPNPVHATVTGCVDGRKKTEILNLSLKRSTSLWNNFLPESSNDRAIARAVLQALRERKSLEQWIFRSLQKGERLQLRYLNAKGE</sequence>
<evidence type="ECO:0000313" key="3">
    <source>
        <dbReference type="Proteomes" id="UP000590740"/>
    </source>
</evidence>
<gene>
    <name evidence="2" type="ORF">HNQ65_002652</name>
</gene>
<name>A0A7W7YBH9_9BACT</name>
<keyword evidence="1" id="KW-0732">Signal</keyword>
<dbReference type="RefSeq" id="WP_184339989.1">
    <property type="nucleotide sequence ID" value="NZ_JACHIG010000005.1"/>
</dbReference>
<dbReference type="Proteomes" id="UP000590740">
    <property type="component" value="Unassembled WGS sequence"/>
</dbReference>
<evidence type="ECO:0000313" key="2">
    <source>
        <dbReference type="EMBL" id="MBB5033069.1"/>
    </source>
</evidence>
<evidence type="ECO:0000256" key="1">
    <source>
        <dbReference type="SAM" id="SignalP"/>
    </source>
</evidence>
<feature type="chain" id="PRO_5030574466" description="Lipoprotein" evidence="1">
    <location>
        <begin position="21"/>
        <end position="176"/>
    </location>
</feature>
<comment type="caution">
    <text evidence="2">The sequence shown here is derived from an EMBL/GenBank/DDBJ whole genome shotgun (WGS) entry which is preliminary data.</text>
</comment>
<feature type="signal peptide" evidence="1">
    <location>
        <begin position="1"/>
        <end position="20"/>
    </location>
</feature>
<accession>A0A7W7YBH9</accession>
<evidence type="ECO:0008006" key="4">
    <source>
        <dbReference type="Google" id="ProtNLM"/>
    </source>
</evidence>
<dbReference type="EMBL" id="JACHIG010000005">
    <property type="protein sequence ID" value="MBB5033069.1"/>
    <property type="molecule type" value="Genomic_DNA"/>
</dbReference>
<dbReference type="AlphaFoldDB" id="A0A7W7YBH9"/>
<organism evidence="2 3">
    <name type="scientific">Prosthecobacter vanneervenii</name>
    <dbReference type="NCBI Taxonomy" id="48466"/>
    <lineage>
        <taxon>Bacteria</taxon>
        <taxon>Pseudomonadati</taxon>
        <taxon>Verrucomicrobiota</taxon>
        <taxon>Verrucomicrobiia</taxon>
        <taxon>Verrucomicrobiales</taxon>
        <taxon>Verrucomicrobiaceae</taxon>
        <taxon>Prosthecobacter</taxon>
    </lineage>
</organism>